<reference evidence="2" key="1">
    <citation type="submission" date="2022-03" db="EMBL/GenBank/DDBJ databases">
        <authorList>
            <person name="Alioto T."/>
            <person name="Alioto T."/>
            <person name="Gomez Garrido J."/>
        </authorList>
    </citation>
    <scope>NUCLEOTIDE SEQUENCE</scope>
</reference>
<keyword evidence="3" id="KW-1185">Reference proteome</keyword>
<proteinExistence type="predicted"/>
<evidence type="ECO:0000313" key="3">
    <source>
        <dbReference type="Proteomes" id="UP001295444"/>
    </source>
</evidence>
<dbReference type="AlphaFoldDB" id="A0AAD1WR45"/>
<dbReference type="Proteomes" id="UP001295444">
    <property type="component" value="Chromosome 12"/>
</dbReference>
<gene>
    <name evidence="2" type="ORF">PECUL_23A029207</name>
</gene>
<sequence>MIEDLNQINSPVRFSHCCDANKIEFLDVLIYRMHNSIGYTLYRKTSDRNTLLHATSFHPGALKRSLPISQFLRVLRNNSDPDNTKAQIIVMQRAFRDRGYSKYTLKRSLDRAYDIYNKSCTTTTMLSQQPTRITVPLLYHTASDQIAKVIRKRWDLLASDPTLLPVFLLGFRLDGIVT</sequence>
<evidence type="ECO:0000259" key="1">
    <source>
        <dbReference type="Pfam" id="PF26215"/>
    </source>
</evidence>
<accession>A0AAD1WR45</accession>
<protein>
    <recommendedName>
        <fullName evidence="1">Helix-turn-helix domain-containing protein</fullName>
    </recommendedName>
</protein>
<feature type="domain" description="Helix-turn-helix" evidence="1">
    <location>
        <begin position="51"/>
        <end position="108"/>
    </location>
</feature>
<dbReference type="PANTHER" id="PTHR21301">
    <property type="entry name" value="REVERSE TRANSCRIPTASE"/>
    <property type="match status" value="1"/>
</dbReference>
<dbReference type="EMBL" id="OW240923">
    <property type="protein sequence ID" value="CAH2325063.1"/>
    <property type="molecule type" value="Genomic_DNA"/>
</dbReference>
<evidence type="ECO:0000313" key="2">
    <source>
        <dbReference type="EMBL" id="CAH2325063.1"/>
    </source>
</evidence>
<organism evidence="2 3">
    <name type="scientific">Pelobates cultripes</name>
    <name type="common">Western spadefoot toad</name>
    <dbReference type="NCBI Taxonomy" id="61616"/>
    <lineage>
        <taxon>Eukaryota</taxon>
        <taxon>Metazoa</taxon>
        <taxon>Chordata</taxon>
        <taxon>Craniata</taxon>
        <taxon>Vertebrata</taxon>
        <taxon>Euteleostomi</taxon>
        <taxon>Amphibia</taxon>
        <taxon>Batrachia</taxon>
        <taxon>Anura</taxon>
        <taxon>Pelobatoidea</taxon>
        <taxon>Pelobatidae</taxon>
        <taxon>Pelobates</taxon>
    </lineage>
</organism>
<dbReference type="PANTHER" id="PTHR21301:SF12">
    <property type="match status" value="1"/>
</dbReference>
<dbReference type="Pfam" id="PF26215">
    <property type="entry name" value="HTH_animal"/>
    <property type="match status" value="1"/>
</dbReference>
<dbReference type="InterPro" id="IPR058912">
    <property type="entry name" value="HTH_animal"/>
</dbReference>
<name>A0AAD1WR45_PELCU</name>